<gene>
    <name evidence="1" type="ORF">BRADI_4g26176v3</name>
</gene>
<organism evidence="1">
    <name type="scientific">Brachypodium distachyon</name>
    <name type="common">Purple false brome</name>
    <name type="synonym">Trachynia distachya</name>
    <dbReference type="NCBI Taxonomy" id="15368"/>
    <lineage>
        <taxon>Eukaryota</taxon>
        <taxon>Viridiplantae</taxon>
        <taxon>Streptophyta</taxon>
        <taxon>Embryophyta</taxon>
        <taxon>Tracheophyta</taxon>
        <taxon>Spermatophyta</taxon>
        <taxon>Magnoliopsida</taxon>
        <taxon>Liliopsida</taxon>
        <taxon>Poales</taxon>
        <taxon>Poaceae</taxon>
        <taxon>BOP clade</taxon>
        <taxon>Pooideae</taxon>
        <taxon>Stipodae</taxon>
        <taxon>Brachypodieae</taxon>
        <taxon>Brachypodium</taxon>
    </lineage>
</organism>
<reference evidence="1 2" key="1">
    <citation type="journal article" date="2010" name="Nature">
        <title>Genome sequencing and analysis of the model grass Brachypodium distachyon.</title>
        <authorList>
            <consortium name="International Brachypodium Initiative"/>
        </authorList>
    </citation>
    <scope>NUCLEOTIDE SEQUENCE [LARGE SCALE GENOMIC DNA]</scope>
    <source>
        <strain evidence="1 2">Bd21</strain>
    </source>
</reference>
<evidence type="ECO:0000313" key="2">
    <source>
        <dbReference type="EnsemblPlants" id="PNT64214"/>
    </source>
</evidence>
<protein>
    <submittedName>
        <fullName evidence="1 2">Uncharacterized protein</fullName>
    </submittedName>
</protein>
<evidence type="ECO:0000313" key="1">
    <source>
        <dbReference type="EMBL" id="PNT64214.1"/>
    </source>
</evidence>
<sequence>MRIYFHRVAHRQQQEAGLHEHHVLLCCLRCKLINDFHLDESVASADGCAGVALICPTLTAGIARGGRAKIMLLTNQGEMASDRGGGAAAVLGEERQCGAWETGRSGFVHPSSQRLAYL</sequence>
<accession>A0A2K2CQB7</accession>
<reference evidence="1" key="2">
    <citation type="submission" date="2017-06" db="EMBL/GenBank/DDBJ databases">
        <title>WGS assembly of Brachypodium distachyon.</title>
        <authorList>
            <consortium name="The International Brachypodium Initiative"/>
            <person name="Lucas S."/>
            <person name="Harmon-Smith M."/>
            <person name="Lail K."/>
            <person name="Tice H."/>
            <person name="Grimwood J."/>
            <person name="Bruce D."/>
            <person name="Barry K."/>
            <person name="Shu S."/>
            <person name="Lindquist E."/>
            <person name="Wang M."/>
            <person name="Pitluck S."/>
            <person name="Vogel J.P."/>
            <person name="Garvin D.F."/>
            <person name="Mockler T.C."/>
            <person name="Schmutz J."/>
            <person name="Rokhsar D."/>
            <person name="Bevan M.W."/>
        </authorList>
    </citation>
    <scope>NUCLEOTIDE SEQUENCE</scope>
    <source>
        <strain evidence="1">Bd21</strain>
    </source>
</reference>
<dbReference type="Proteomes" id="UP000008810">
    <property type="component" value="Chromosome 4"/>
</dbReference>
<evidence type="ECO:0000313" key="3">
    <source>
        <dbReference type="Proteomes" id="UP000008810"/>
    </source>
</evidence>
<dbReference type="EnsemblPlants" id="PNT64214">
    <property type="protein sequence ID" value="PNT64214"/>
    <property type="gene ID" value="BRADI_4g26176v3"/>
</dbReference>
<dbReference type="InParanoid" id="A0A2K2CQB7"/>
<name>A0A2K2CQB7_BRADI</name>
<dbReference type="AlphaFoldDB" id="A0A2K2CQB7"/>
<keyword evidence="3" id="KW-1185">Reference proteome</keyword>
<dbReference type="EMBL" id="CM000883">
    <property type="protein sequence ID" value="PNT64214.1"/>
    <property type="molecule type" value="Genomic_DNA"/>
</dbReference>
<reference evidence="2" key="3">
    <citation type="submission" date="2018-08" db="UniProtKB">
        <authorList>
            <consortium name="EnsemblPlants"/>
        </authorList>
    </citation>
    <scope>IDENTIFICATION</scope>
    <source>
        <strain evidence="2">cv. Bd21</strain>
    </source>
</reference>
<dbReference type="Gramene" id="PNT64214">
    <property type="protein sequence ID" value="PNT64214"/>
    <property type="gene ID" value="BRADI_4g26176v3"/>
</dbReference>
<proteinExistence type="predicted"/>